<sequence>MKIAVIGTGSVGRTLTDGFRRIGHDVVIGTRDVAETRGRAEWADEAALVPFAEAGDGADLVVNATGGNVSADALAHVDLDGKVLLDVANPLDFSNGFPPTLTVKDTDSLAEQLQRAFPTARVVKSLNTVNAAVMVEPAKLPGESTMFLAGDDAEARALVRGLLTDLGWADVVEFPSLDAARGLEMWLPLWVRLMGNLGTADFNLKLVR</sequence>
<protein>
    <submittedName>
        <fullName evidence="3">NADP oxidoreductase</fullName>
    </submittedName>
</protein>
<evidence type="ECO:0000313" key="4">
    <source>
        <dbReference type="Proteomes" id="UP000277094"/>
    </source>
</evidence>
<keyword evidence="4" id="KW-1185">Reference proteome</keyword>
<dbReference type="Gene3D" id="3.40.50.720">
    <property type="entry name" value="NAD(P)-binding Rossmann-like Domain"/>
    <property type="match status" value="1"/>
</dbReference>
<comment type="caution">
    <text evidence="3">The sequence shown here is derived from an EMBL/GenBank/DDBJ whole genome shotgun (WGS) entry which is preliminary data.</text>
</comment>
<dbReference type="AlphaFoldDB" id="A0A3N0DII1"/>
<evidence type="ECO:0000313" key="3">
    <source>
        <dbReference type="EMBL" id="RNL75498.1"/>
    </source>
</evidence>
<evidence type="ECO:0000259" key="2">
    <source>
        <dbReference type="Pfam" id="PF03807"/>
    </source>
</evidence>
<dbReference type="OrthoDB" id="3194817at2"/>
<dbReference type="InterPro" id="IPR051267">
    <property type="entry name" value="STEAP_metalloreductase"/>
</dbReference>
<feature type="domain" description="Pyrroline-5-carboxylate reductase catalytic N-terminal" evidence="2">
    <location>
        <begin position="2"/>
        <end position="90"/>
    </location>
</feature>
<accession>A0A3N0DII1</accession>
<dbReference type="EMBL" id="RJSG01000006">
    <property type="protein sequence ID" value="RNL75498.1"/>
    <property type="molecule type" value="Genomic_DNA"/>
</dbReference>
<evidence type="ECO:0000256" key="1">
    <source>
        <dbReference type="ARBA" id="ARBA00023002"/>
    </source>
</evidence>
<keyword evidence="1" id="KW-0560">Oxidoreductase</keyword>
<dbReference type="PANTHER" id="PTHR14239">
    <property type="entry name" value="DUDULIN-RELATED"/>
    <property type="match status" value="1"/>
</dbReference>
<organism evidence="3 4">
    <name type="scientific">Nocardioides marmorisolisilvae</name>
    <dbReference type="NCBI Taxonomy" id="1542737"/>
    <lineage>
        <taxon>Bacteria</taxon>
        <taxon>Bacillati</taxon>
        <taxon>Actinomycetota</taxon>
        <taxon>Actinomycetes</taxon>
        <taxon>Propionibacteriales</taxon>
        <taxon>Nocardioidaceae</taxon>
        <taxon>Nocardioides</taxon>
    </lineage>
</organism>
<name>A0A3N0DII1_9ACTN</name>
<dbReference type="Pfam" id="PF03807">
    <property type="entry name" value="F420_oxidored"/>
    <property type="match status" value="1"/>
</dbReference>
<dbReference type="SUPFAM" id="SSF51735">
    <property type="entry name" value="NAD(P)-binding Rossmann-fold domains"/>
    <property type="match status" value="1"/>
</dbReference>
<proteinExistence type="predicted"/>
<reference evidence="3 4" key="1">
    <citation type="submission" date="2018-11" db="EMBL/GenBank/DDBJ databases">
        <authorList>
            <person name="Li F."/>
        </authorList>
    </citation>
    <scope>NUCLEOTIDE SEQUENCE [LARGE SCALE GENOMIC DNA]</scope>
    <source>
        <strain evidence="3 4">KIS18-7</strain>
    </source>
</reference>
<dbReference type="RefSeq" id="WP_123235686.1">
    <property type="nucleotide sequence ID" value="NZ_RJSG01000006.1"/>
</dbReference>
<dbReference type="GO" id="GO:0016491">
    <property type="term" value="F:oxidoreductase activity"/>
    <property type="evidence" value="ECO:0007669"/>
    <property type="project" value="UniProtKB-KW"/>
</dbReference>
<dbReference type="Proteomes" id="UP000277094">
    <property type="component" value="Unassembled WGS sequence"/>
</dbReference>
<dbReference type="InterPro" id="IPR028939">
    <property type="entry name" value="P5C_Rdtase_cat_N"/>
</dbReference>
<gene>
    <name evidence="3" type="ORF">EFL95_19020</name>
</gene>
<dbReference type="InterPro" id="IPR036291">
    <property type="entry name" value="NAD(P)-bd_dom_sf"/>
</dbReference>